<evidence type="ECO:0000259" key="3">
    <source>
        <dbReference type="PROSITE" id="PS50102"/>
    </source>
</evidence>
<keyword evidence="5" id="KW-1185">Reference proteome</keyword>
<feature type="non-terminal residue" evidence="4">
    <location>
        <position position="118"/>
    </location>
</feature>
<gene>
    <name evidence="4" type="primary">Rbm19</name>
    <name evidence="4" type="ORF">GTO93_0011834</name>
</gene>
<accession>A0ABS2XWR8</accession>
<evidence type="ECO:0000256" key="1">
    <source>
        <dbReference type="ARBA" id="ARBA00022884"/>
    </source>
</evidence>
<dbReference type="InterPro" id="IPR035979">
    <property type="entry name" value="RBD_domain_sf"/>
</dbReference>
<dbReference type="Proteomes" id="UP001166093">
    <property type="component" value="Unassembled WGS sequence"/>
</dbReference>
<dbReference type="InterPro" id="IPR000504">
    <property type="entry name" value="RRM_dom"/>
</dbReference>
<feature type="non-terminal residue" evidence="4">
    <location>
        <position position="1"/>
    </location>
</feature>
<comment type="caution">
    <text evidence="4">The sequence shown here is derived from an EMBL/GenBank/DDBJ whole genome shotgun (WGS) entry which is preliminary data.</text>
</comment>
<evidence type="ECO:0000256" key="2">
    <source>
        <dbReference type="PROSITE-ProRule" id="PRU00176"/>
    </source>
</evidence>
<sequence length="118" mass="13919">STFGELKTVRLPKKMSGTGTHRGFGFVDFLTKQDAKKAFTALCHSTHLYGRRLVLEWADSEESVETLRRKTAQHFHGEWHSYYPPLQVEYPTNRTQWRGSMCMCHILHCFVYLENCWY</sequence>
<organism evidence="4 5">
    <name type="scientific">Polyodon spathula</name>
    <name type="common">North American paddlefish</name>
    <name type="synonym">Squalus spathula</name>
    <dbReference type="NCBI Taxonomy" id="7913"/>
    <lineage>
        <taxon>Eukaryota</taxon>
        <taxon>Metazoa</taxon>
        <taxon>Chordata</taxon>
        <taxon>Craniata</taxon>
        <taxon>Vertebrata</taxon>
        <taxon>Euteleostomi</taxon>
        <taxon>Actinopterygii</taxon>
        <taxon>Chondrostei</taxon>
        <taxon>Acipenseriformes</taxon>
        <taxon>Polyodontidae</taxon>
        <taxon>Polyodon</taxon>
    </lineage>
</organism>
<evidence type="ECO:0000313" key="4">
    <source>
        <dbReference type="EMBL" id="MBN3278501.1"/>
    </source>
</evidence>
<reference evidence="4" key="1">
    <citation type="journal article" date="2021" name="Cell">
        <title>Tracing the genetic footprints of vertebrate landing in non-teleost ray-finned fishes.</title>
        <authorList>
            <person name="Bi X."/>
            <person name="Wang K."/>
            <person name="Yang L."/>
            <person name="Pan H."/>
            <person name="Jiang H."/>
            <person name="Wei Q."/>
            <person name="Fang M."/>
            <person name="Yu H."/>
            <person name="Zhu C."/>
            <person name="Cai Y."/>
            <person name="He Y."/>
            <person name="Gan X."/>
            <person name="Zeng H."/>
            <person name="Yu D."/>
            <person name="Zhu Y."/>
            <person name="Jiang H."/>
            <person name="Qiu Q."/>
            <person name="Yang H."/>
            <person name="Zhang Y.E."/>
            <person name="Wang W."/>
            <person name="Zhu M."/>
            <person name="He S."/>
            <person name="Zhang G."/>
        </authorList>
    </citation>
    <scope>NUCLEOTIDE SEQUENCE</scope>
    <source>
        <strain evidence="4">Pddl_001</strain>
    </source>
</reference>
<keyword evidence="1 2" id="KW-0694">RNA-binding</keyword>
<dbReference type="PANTHER" id="PTHR10352">
    <property type="entry name" value="EUKARYOTIC TRANSLATION INITIATION FACTOR 3 SUBUNIT G"/>
    <property type="match status" value="1"/>
</dbReference>
<dbReference type="SUPFAM" id="SSF54928">
    <property type="entry name" value="RNA-binding domain, RBD"/>
    <property type="match status" value="1"/>
</dbReference>
<name>A0ABS2XWR8_POLSP</name>
<evidence type="ECO:0000313" key="5">
    <source>
        <dbReference type="Proteomes" id="UP001166093"/>
    </source>
</evidence>
<protein>
    <submittedName>
        <fullName evidence="4">RBM19 protein</fullName>
    </submittedName>
</protein>
<dbReference type="Gene3D" id="3.30.70.330">
    <property type="match status" value="1"/>
</dbReference>
<dbReference type="PROSITE" id="PS50102">
    <property type="entry name" value="RRM"/>
    <property type="match status" value="1"/>
</dbReference>
<feature type="domain" description="RRM" evidence="3">
    <location>
        <begin position="1"/>
        <end position="60"/>
    </location>
</feature>
<proteinExistence type="predicted"/>
<dbReference type="InterPro" id="IPR012677">
    <property type="entry name" value="Nucleotide-bd_a/b_plait_sf"/>
</dbReference>
<dbReference type="Pfam" id="PF00076">
    <property type="entry name" value="RRM_1"/>
    <property type="match status" value="1"/>
</dbReference>
<dbReference type="EMBL" id="JAAWVQ010080103">
    <property type="protein sequence ID" value="MBN3278501.1"/>
    <property type="molecule type" value="Genomic_DNA"/>
</dbReference>